<dbReference type="RefSeq" id="WP_069977939.1">
    <property type="nucleotide sequence ID" value="NZ_CP017269.1"/>
</dbReference>
<accession>A0A1D8GIQ7</accession>
<dbReference type="AlphaFoldDB" id="A0A1D8GIQ7"/>
<keyword evidence="2" id="KW-1185">Reference proteome</keyword>
<name>A0A1D8GIQ7_9FIRM</name>
<proteinExistence type="predicted"/>
<protein>
    <submittedName>
        <fullName evidence="1">Uncharacterized protein</fullName>
    </submittedName>
</protein>
<dbReference type="Proteomes" id="UP000095743">
    <property type="component" value="Chromosome"/>
</dbReference>
<dbReference type="KEGG" id="gfe:Gferi_15115"/>
<evidence type="ECO:0000313" key="1">
    <source>
        <dbReference type="EMBL" id="AOT70787.1"/>
    </source>
</evidence>
<organism evidence="1 2">
    <name type="scientific">Geosporobacter ferrireducens</name>
    <dbReference type="NCBI Taxonomy" id="1424294"/>
    <lineage>
        <taxon>Bacteria</taxon>
        <taxon>Bacillati</taxon>
        <taxon>Bacillota</taxon>
        <taxon>Clostridia</taxon>
        <taxon>Peptostreptococcales</taxon>
        <taxon>Thermotaleaceae</taxon>
        <taxon>Geosporobacter</taxon>
    </lineage>
</organism>
<sequence length="70" mass="8530">MFARNVYRRTIYKLVHSSKKGVTYSEKALMMFGYDREEKVRFEYTKDRVHPEDNDCIICRNDEKTVKIYI</sequence>
<evidence type="ECO:0000313" key="2">
    <source>
        <dbReference type="Proteomes" id="UP000095743"/>
    </source>
</evidence>
<gene>
    <name evidence="1" type="ORF">Gferi_15115</name>
</gene>
<reference evidence="1 2" key="1">
    <citation type="submission" date="2016-09" db="EMBL/GenBank/DDBJ databases">
        <title>Genomic analysis reveals versatility of anaerobic energy metabolism of Geosporobacter ferrireducens IRF9 of phylum Firmicutes.</title>
        <authorList>
            <person name="Kim S.-J."/>
        </authorList>
    </citation>
    <scope>NUCLEOTIDE SEQUENCE [LARGE SCALE GENOMIC DNA]</scope>
    <source>
        <strain evidence="1 2">IRF9</strain>
    </source>
</reference>
<dbReference type="EMBL" id="CP017269">
    <property type="protein sequence ID" value="AOT70787.1"/>
    <property type="molecule type" value="Genomic_DNA"/>
</dbReference>